<dbReference type="InterPro" id="IPR013507">
    <property type="entry name" value="DNA_mismatch_S5_2-like"/>
</dbReference>
<evidence type="ECO:0000313" key="8">
    <source>
        <dbReference type="Proteomes" id="UP000215453"/>
    </source>
</evidence>
<evidence type="ECO:0000313" key="7">
    <source>
        <dbReference type="EMBL" id="SMY28141.1"/>
    </source>
</evidence>
<dbReference type="InterPro" id="IPR020568">
    <property type="entry name" value="Ribosomal_Su5_D2-typ_SF"/>
</dbReference>
<dbReference type="Pfam" id="PF01119">
    <property type="entry name" value="DNA_mis_repair"/>
    <property type="match status" value="1"/>
</dbReference>
<dbReference type="GO" id="GO:0016887">
    <property type="term" value="F:ATP hydrolysis activity"/>
    <property type="evidence" value="ECO:0007669"/>
    <property type="project" value="InterPro"/>
</dbReference>
<dbReference type="PANTHER" id="PTHR10073:SF52">
    <property type="entry name" value="MISMATCH REPAIR ENDONUCLEASE PMS2"/>
    <property type="match status" value="1"/>
</dbReference>
<dbReference type="SMART" id="SM01340">
    <property type="entry name" value="DNA_mis_repair"/>
    <property type="match status" value="1"/>
</dbReference>
<dbReference type="CDD" id="cd03484">
    <property type="entry name" value="MutL_Trans_hPMS_2_like"/>
    <property type="match status" value="1"/>
</dbReference>
<feature type="compositionally biased region" description="Low complexity" evidence="4">
    <location>
        <begin position="727"/>
        <end position="741"/>
    </location>
</feature>
<sequence>MATIKAIEQRSVHQIQSGQVIVDLNSVVKELVENSLDAGATSIEIRFKNQGLDSIEVQDNGKGIAPHDYDTVALKHHTSKLSTYEDLTSLDTFGFRGEALSSLCALSRFRVLTARAEDGAIGKLLEFEVSGRLKGTSVTAAQRGTTVFVEDIFHNLPVRRKELEKNVKRDYTKAITLLYAYACISVGVRFTVSNLMPKGKKVIVFSTKSNTTTKENITNVFGTKTLLALIRLDLRLEMEPRNGPSTQGARNWSTQAADRAMEVRVEGHISRPVFGEGRQAPDRQMFFVNSRPCGLPQVAKAFNEVYKSFNVSQSPFVFANLIMDTNAYDVNVSPDKRTIMLHDQTALLESLKASLAGLFENTDHTVPQSTLPARKLPAYQPLTVSGPTAATKASTGALSDDEEESADEAENPKPLQAPHAARSTSPSNLIHDWVGRDCEPRKELGAPRRVNTAPSLDVAPAGDVPPARRTALGLTLDAPSNAVPAVMAEPDVLIDGDRSLPPASHSNTQKPSNRPSQDAVINPDPLSTPYGDLFSQIPLMSMDNERQSSAGNEQAQAGERAAPEAPQEQEAAPEPAQSDEEMEVEDKIQDAPSLPSTLKKTAPGVVQNAFDRMRPNRTPLQSADIIVGDTKTTTLIGNSPPYKKRRIHKVENSQAVAKFGASPLLAMGLRRNFAAPGSQLHLESSAPSADGTDNETDDDASDADEDGTEISVHARTPTVEVNATEQSPSSDPLDDLAPAPANDDEWDETYVDEAEERVKQDAKIARLIHEAEITAASPTEENLRRATQMMKNSGNRKDSTLRLTQTVKTSSASIVKAIRRLNAHREHGSNTGNADATLKNAIVEDGLNDVEAEDRLSLTVSKSDFARMRIVGQFNLGFILALRSGGGDREEDDLFIIDQHAADEKYNYERLQRTVTLQSQRLVRPKVLELTAVEQEIIINHNDALKANGFDIESSSHLDEEGDEVGTRECRLLTLPMSKEKTFDLSDLEELLHLLSEAPANSAEIPRPKKVQKMLAMRACRSSIMVGRTLTESQMRKVVVHMGEMEKPWNCPHGRPTMRHLAGLGTVSGWQEGDPMGDDDDTKHEMNATQVASTDWAVWLKART</sequence>
<proteinExistence type="inferred from homology"/>
<dbReference type="SMART" id="SM00853">
    <property type="entry name" value="MutL_C"/>
    <property type="match status" value="1"/>
</dbReference>
<evidence type="ECO:0000256" key="3">
    <source>
        <dbReference type="ARBA" id="ARBA00070941"/>
    </source>
</evidence>
<protein>
    <recommendedName>
        <fullName evidence="3">DNA mismatch repair protein PMS1</fullName>
    </recommendedName>
</protein>
<dbReference type="InterPro" id="IPR014762">
    <property type="entry name" value="DNA_mismatch_repair_CS"/>
</dbReference>
<reference evidence="7 8" key="1">
    <citation type="submission" date="2016-10" db="EMBL/GenBank/DDBJ databases">
        <authorList>
            <person name="Varghese N."/>
        </authorList>
    </citation>
    <scope>NUCLEOTIDE SEQUENCE [LARGE SCALE GENOMIC DNA]</scope>
</reference>
<dbReference type="GO" id="GO:0032389">
    <property type="term" value="C:MutLalpha complex"/>
    <property type="evidence" value="ECO:0007669"/>
    <property type="project" value="TreeGrafter"/>
</dbReference>
<feature type="region of interest" description="Disordered" evidence="4">
    <location>
        <begin position="680"/>
        <end position="744"/>
    </location>
</feature>
<dbReference type="InterPro" id="IPR014721">
    <property type="entry name" value="Ribsml_uS5_D2-typ_fold_subgr"/>
</dbReference>
<dbReference type="SUPFAM" id="SSF55874">
    <property type="entry name" value="ATPase domain of HSP90 chaperone/DNA topoisomerase II/histidine kinase"/>
    <property type="match status" value="1"/>
</dbReference>
<dbReference type="InterPro" id="IPR042120">
    <property type="entry name" value="MutL_C_dimsub"/>
</dbReference>
<feature type="compositionally biased region" description="Polar residues" evidence="4">
    <location>
        <begin position="382"/>
        <end position="397"/>
    </location>
</feature>
<comment type="similarity">
    <text evidence="1">Belongs to the DNA mismatch repair MutL/HexB family.</text>
</comment>
<dbReference type="AlphaFoldDB" id="A0A1Y6LZL8"/>
<dbReference type="InterPro" id="IPR042121">
    <property type="entry name" value="MutL_C_regsub"/>
</dbReference>
<feature type="domain" description="DNA mismatch repair protein S5" evidence="6">
    <location>
        <begin position="217"/>
        <end position="360"/>
    </location>
</feature>
<evidence type="ECO:0000259" key="6">
    <source>
        <dbReference type="SMART" id="SM01340"/>
    </source>
</evidence>
<organism evidence="7 8">
    <name type="scientific">Zymoseptoria tritici ST99CH_1A5</name>
    <dbReference type="NCBI Taxonomy" id="1276529"/>
    <lineage>
        <taxon>Eukaryota</taxon>
        <taxon>Fungi</taxon>
        <taxon>Dikarya</taxon>
        <taxon>Ascomycota</taxon>
        <taxon>Pezizomycotina</taxon>
        <taxon>Dothideomycetes</taxon>
        <taxon>Dothideomycetidae</taxon>
        <taxon>Mycosphaerellales</taxon>
        <taxon>Mycosphaerellaceae</taxon>
        <taxon>Zymoseptoria</taxon>
    </lineage>
</organism>
<dbReference type="InterPro" id="IPR014790">
    <property type="entry name" value="MutL_C"/>
</dbReference>
<feature type="region of interest" description="Disordered" evidence="4">
    <location>
        <begin position="494"/>
        <end position="602"/>
    </location>
</feature>
<dbReference type="PROSITE" id="PS00058">
    <property type="entry name" value="DNA_MISMATCH_REPAIR_1"/>
    <property type="match status" value="1"/>
</dbReference>
<dbReference type="InterPro" id="IPR038973">
    <property type="entry name" value="MutL/Mlh/Pms-like"/>
</dbReference>
<dbReference type="Gene3D" id="3.30.565.10">
    <property type="entry name" value="Histidine kinase-like ATPase, C-terminal domain"/>
    <property type="match status" value="1"/>
</dbReference>
<feature type="compositionally biased region" description="Acidic residues" evidence="4">
    <location>
        <begin position="399"/>
        <end position="409"/>
    </location>
</feature>
<evidence type="ECO:0000256" key="2">
    <source>
        <dbReference type="ARBA" id="ARBA00022763"/>
    </source>
</evidence>
<accession>A0A1Y6LZL8</accession>
<feature type="compositionally biased region" description="Acidic residues" evidence="4">
    <location>
        <begin position="692"/>
        <end position="708"/>
    </location>
</feature>
<name>A0A1Y6LZL8_ZYMTR</name>
<dbReference type="GO" id="GO:0000710">
    <property type="term" value="P:meiotic mismatch repair"/>
    <property type="evidence" value="ECO:0007669"/>
    <property type="project" value="UniProtKB-ARBA"/>
</dbReference>
<dbReference type="Pfam" id="PF08676">
    <property type="entry name" value="MutL_C"/>
    <property type="match status" value="1"/>
</dbReference>
<feature type="region of interest" description="Disordered" evidence="4">
    <location>
        <begin position="445"/>
        <end position="464"/>
    </location>
</feature>
<dbReference type="EMBL" id="LT882685">
    <property type="protein sequence ID" value="SMY28141.1"/>
    <property type="molecule type" value="Genomic_DNA"/>
</dbReference>
<keyword evidence="2" id="KW-0227">DNA damage</keyword>
<dbReference type="NCBIfam" id="TIGR00585">
    <property type="entry name" value="mutl"/>
    <property type="match status" value="1"/>
</dbReference>
<dbReference type="SUPFAM" id="SSF54211">
    <property type="entry name" value="Ribosomal protein S5 domain 2-like"/>
    <property type="match status" value="1"/>
</dbReference>
<feature type="region of interest" description="Disordered" evidence="4">
    <location>
        <begin position="366"/>
        <end position="433"/>
    </location>
</feature>
<evidence type="ECO:0000256" key="4">
    <source>
        <dbReference type="SAM" id="MobiDB-lite"/>
    </source>
</evidence>
<dbReference type="Gene3D" id="3.30.1540.20">
    <property type="entry name" value="MutL, C-terminal domain, dimerisation subdomain"/>
    <property type="match status" value="1"/>
</dbReference>
<dbReference type="FunFam" id="3.30.230.10:FF:000120">
    <property type="entry name" value="Mismatch repair endonuclease PMS2"/>
    <property type="match status" value="1"/>
</dbReference>
<dbReference type="GO" id="GO:0005524">
    <property type="term" value="F:ATP binding"/>
    <property type="evidence" value="ECO:0007669"/>
    <property type="project" value="InterPro"/>
</dbReference>
<feature type="compositionally biased region" description="Polar residues" evidence="4">
    <location>
        <begin position="504"/>
        <end position="516"/>
    </location>
</feature>
<gene>
    <name evidence="7" type="ORF">ZT1A5_G9586</name>
</gene>
<dbReference type="Pfam" id="PF13589">
    <property type="entry name" value="HATPase_c_3"/>
    <property type="match status" value="1"/>
</dbReference>
<dbReference type="Gene3D" id="3.30.1370.100">
    <property type="entry name" value="MutL, C-terminal domain, regulatory subdomain"/>
    <property type="match status" value="1"/>
</dbReference>
<dbReference type="FunFam" id="3.30.565.10:FF:000014">
    <property type="entry name" value="Mismatch repair endonuclease pms1, putative"/>
    <property type="match status" value="1"/>
</dbReference>
<dbReference type="InterPro" id="IPR037198">
    <property type="entry name" value="MutL_C_sf"/>
</dbReference>
<feature type="domain" description="MutL C-terminal dimerisation" evidence="5">
    <location>
        <begin position="870"/>
        <end position="1030"/>
    </location>
</feature>
<feature type="compositionally biased region" description="Low complexity" evidence="4">
    <location>
        <begin position="553"/>
        <end position="576"/>
    </location>
</feature>
<dbReference type="CDD" id="cd16926">
    <property type="entry name" value="HATPase_MutL-MLH-PMS-like"/>
    <property type="match status" value="1"/>
</dbReference>
<dbReference type="GO" id="GO:0030983">
    <property type="term" value="F:mismatched DNA binding"/>
    <property type="evidence" value="ECO:0007669"/>
    <property type="project" value="InterPro"/>
</dbReference>
<dbReference type="GO" id="GO:0140664">
    <property type="term" value="F:ATP-dependent DNA damage sensor activity"/>
    <property type="evidence" value="ECO:0007669"/>
    <property type="project" value="InterPro"/>
</dbReference>
<dbReference type="Gene3D" id="3.30.230.10">
    <property type="match status" value="1"/>
</dbReference>
<dbReference type="SUPFAM" id="SSF118116">
    <property type="entry name" value="DNA mismatch repair protein MutL"/>
    <property type="match status" value="1"/>
</dbReference>
<dbReference type="InterPro" id="IPR036890">
    <property type="entry name" value="HATPase_C_sf"/>
</dbReference>
<dbReference type="FunFam" id="3.30.1370.100:FF:000001">
    <property type="entry name" value="Mismatch repair endonuclease pms1, putative"/>
    <property type="match status" value="1"/>
</dbReference>
<dbReference type="InterPro" id="IPR002099">
    <property type="entry name" value="MutL/Mlh/PMS"/>
</dbReference>
<dbReference type="Proteomes" id="UP000215453">
    <property type="component" value="Chromosome 10"/>
</dbReference>
<evidence type="ECO:0000256" key="1">
    <source>
        <dbReference type="ARBA" id="ARBA00006082"/>
    </source>
</evidence>
<dbReference type="PANTHER" id="PTHR10073">
    <property type="entry name" value="DNA MISMATCH REPAIR PROTEIN MLH, PMS, MUTL"/>
    <property type="match status" value="1"/>
</dbReference>
<evidence type="ECO:0000259" key="5">
    <source>
        <dbReference type="SMART" id="SM00853"/>
    </source>
</evidence>